<reference evidence="4 5" key="1">
    <citation type="submission" date="2006-12" db="EMBL/GenBank/DDBJ databases">
        <title>Complete sequence of Chlorobium phaeobacteroides DSM 266.</title>
        <authorList>
            <consortium name="US DOE Joint Genome Institute"/>
            <person name="Copeland A."/>
            <person name="Lucas S."/>
            <person name="Lapidus A."/>
            <person name="Barry K."/>
            <person name="Detter J.C."/>
            <person name="Glavina del Rio T."/>
            <person name="Hammon N."/>
            <person name="Israni S."/>
            <person name="Pitluck S."/>
            <person name="Goltsman E."/>
            <person name="Schmutz J."/>
            <person name="Larimer F."/>
            <person name="Land M."/>
            <person name="Hauser L."/>
            <person name="Mikhailova N."/>
            <person name="Li T."/>
            <person name="Overmann J."/>
            <person name="Bryant D.A."/>
            <person name="Richardson P."/>
        </authorList>
    </citation>
    <scope>NUCLEOTIDE SEQUENCE [LARGE SCALE GENOMIC DNA]</scope>
    <source>
        <strain evidence="4 5">DSM 266</strain>
    </source>
</reference>
<evidence type="ECO:0000256" key="1">
    <source>
        <dbReference type="ARBA" id="ARBA00022729"/>
    </source>
</evidence>
<feature type="domain" description="RapA2 cadherin-like" evidence="3">
    <location>
        <begin position="1774"/>
        <end position="1846"/>
    </location>
</feature>
<dbReference type="NCBIfam" id="TIGR02608">
    <property type="entry name" value="delta_60_rpt"/>
    <property type="match status" value="14"/>
</dbReference>
<dbReference type="Gene3D" id="2.60.40.3440">
    <property type="match status" value="3"/>
</dbReference>
<accession>A1BIT3</accession>
<dbReference type="SUPFAM" id="SSF51120">
    <property type="entry name" value="beta-Roll"/>
    <property type="match status" value="7"/>
</dbReference>
<evidence type="ECO:0000313" key="4">
    <source>
        <dbReference type="EMBL" id="ABL66310.1"/>
    </source>
</evidence>
<dbReference type="Pfam" id="PF17803">
    <property type="entry name" value="Cadherin_4"/>
    <property type="match status" value="3"/>
</dbReference>
<evidence type="ECO:0000313" key="5">
    <source>
        <dbReference type="Proteomes" id="UP000008701"/>
    </source>
</evidence>
<dbReference type="PRINTS" id="PR00313">
    <property type="entry name" value="CABNDNGRPT"/>
</dbReference>
<dbReference type="InterPro" id="IPR028994">
    <property type="entry name" value="Integrin_alpha_N"/>
</dbReference>
<dbReference type="Gene3D" id="2.150.10.10">
    <property type="entry name" value="Serralysin-like metalloprotease, C-terminal"/>
    <property type="match status" value="6"/>
</dbReference>
<dbReference type="SUPFAM" id="SSF69318">
    <property type="entry name" value="Integrin alpha N-terminal domain"/>
    <property type="match status" value="2"/>
</dbReference>
<feature type="region of interest" description="Disordered" evidence="2">
    <location>
        <begin position="972"/>
        <end position="996"/>
    </location>
</feature>
<dbReference type="eggNOG" id="COG3209">
    <property type="taxonomic scope" value="Bacteria"/>
</dbReference>
<dbReference type="STRING" id="290317.Cpha266_2319"/>
<keyword evidence="1" id="KW-0732">Signal</keyword>
<keyword evidence="5" id="KW-1185">Reference proteome</keyword>
<feature type="compositionally biased region" description="Polar residues" evidence="2">
    <location>
        <begin position="524"/>
        <end position="534"/>
    </location>
</feature>
<dbReference type="InterPro" id="IPR011049">
    <property type="entry name" value="Serralysin-like_metalloprot_C"/>
</dbReference>
<feature type="compositionally biased region" description="Polar residues" evidence="2">
    <location>
        <begin position="803"/>
        <end position="813"/>
    </location>
</feature>
<feature type="region of interest" description="Disordered" evidence="2">
    <location>
        <begin position="513"/>
        <end position="537"/>
    </location>
</feature>
<dbReference type="PANTHER" id="PTHR46580:SF2">
    <property type="entry name" value="MAM DOMAIN-CONTAINING PROTEIN"/>
    <property type="match status" value="1"/>
</dbReference>
<dbReference type="eggNOG" id="COG2931">
    <property type="taxonomic scope" value="Bacteria"/>
</dbReference>
<gene>
    <name evidence="4" type="ordered locus">Cpha266_2319</name>
</gene>
<feature type="domain" description="RapA2 cadherin-like" evidence="3">
    <location>
        <begin position="1983"/>
        <end position="2056"/>
    </location>
</feature>
<dbReference type="eggNOG" id="COG2706">
    <property type="taxonomic scope" value="Bacteria"/>
</dbReference>
<proteinExistence type="predicted"/>
<dbReference type="InterPro" id="IPR018511">
    <property type="entry name" value="Hemolysin-typ_Ca-bd_CS"/>
</dbReference>
<dbReference type="EMBL" id="CP000492">
    <property type="protein sequence ID" value="ABL66310.1"/>
    <property type="molecule type" value="Genomic_DNA"/>
</dbReference>
<dbReference type="RefSeq" id="WP_011746099.1">
    <property type="nucleotide sequence ID" value="NC_008639.1"/>
</dbReference>
<dbReference type="Pfam" id="PF13517">
    <property type="entry name" value="FG-GAP_3"/>
    <property type="match status" value="3"/>
</dbReference>
<dbReference type="PROSITE" id="PS00330">
    <property type="entry name" value="HEMOLYSIN_CALCIUM"/>
    <property type="match status" value="3"/>
</dbReference>
<protein>
    <submittedName>
        <fullName evidence="4">FG-GAP repeat protein</fullName>
    </submittedName>
</protein>
<dbReference type="GO" id="GO:0005509">
    <property type="term" value="F:calcium ion binding"/>
    <property type="evidence" value="ECO:0007669"/>
    <property type="project" value="InterPro"/>
</dbReference>
<dbReference type="eggNOG" id="COG3210">
    <property type="taxonomic scope" value="Bacteria"/>
</dbReference>
<dbReference type="InterPro" id="IPR013517">
    <property type="entry name" value="FG-GAP"/>
</dbReference>
<dbReference type="InterPro" id="IPR001343">
    <property type="entry name" value="Hemolysn_Ca-bd"/>
</dbReference>
<dbReference type="HOGENOM" id="CLU_226828_0_0_10"/>
<dbReference type="KEGG" id="cph:Cpha266_2319"/>
<evidence type="ECO:0000259" key="3">
    <source>
        <dbReference type="Pfam" id="PF17803"/>
    </source>
</evidence>
<name>A1BIT3_CHLPD</name>
<evidence type="ECO:0000256" key="2">
    <source>
        <dbReference type="SAM" id="MobiDB-lite"/>
    </source>
</evidence>
<dbReference type="NCBIfam" id="NF012211">
    <property type="entry name" value="tand_rpt_95"/>
    <property type="match status" value="3"/>
</dbReference>
<dbReference type="Gene3D" id="2.80.10.50">
    <property type="match status" value="6"/>
</dbReference>
<dbReference type="OrthoDB" id="9805017at2"/>
<feature type="region of interest" description="Disordered" evidence="2">
    <location>
        <begin position="788"/>
        <end position="820"/>
    </location>
</feature>
<dbReference type="Pfam" id="PF00353">
    <property type="entry name" value="HemolysinCabind"/>
    <property type="match status" value="8"/>
</dbReference>
<dbReference type="Pfam" id="PF17164">
    <property type="entry name" value="DUF5122"/>
    <property type="match status" value="14"/>
</dbReference>
<dbReference type="Gene3D" id="2.30.30.100">
    <property type="match status" value="5"/>
</dbReference>
<dbReference type="Proteomes" id="UP000008701">
    <property type="component" value="Chromosome"/>
</dbReference>
<dbReference type="SUPFAM" id="SSF101898">
    <property type="entry name" value="NHL repeat"/>
    <property type="match status" value="2"/>
</dbReference>
<dbReference type="PANTHER" id="PTHR46580">
    <property type="entry name" value="SENSOR KINASE-RELATED"/>
    <property type="match status" value="1"/>
</dbReference>
<organism evidence="4 5">
    <name type="scientific">Chlorobium phaeobacteroides (strain DSM 266 / SMG 266 / 2430)</name>
    <dbReference type="NCBI Taxonomy" id="290317"/>
    <lineage>
        <taxon>Bacteria</taxon>
        <taxon>Pseudomonadati</taxon>
        <taxon>Chlorobiota</taxon>
        <taxon>Chlorobiia</taxon>
        <taxon>Chlorobiales</taxon>
        <taxon>Chlorobiaceae</taxon>
        <taxon>Chlorobium/Pelodictyon group</taxon>
        <taxon>Chlorobium</taxon>
    </lineage>
</organism>
<dbReference type="InterPro" id="IPR013431">
    <property type="entry name" value="Delta_60_rpt"/>
</dbReference>
<sequence length="2807" mass="291515">MATESSSFLSSGGIITTDLGRSDSGNSIVLQTDGKIVVAGESTDDSDGGFGVVRYNVDGSLDTTFDGDGKVTTGFGNRKTKANSVALQSDGKIVVAGKALVSGGGDFAVVRYNVDGSLDKTFDGDGRIITDFGAYEEAASVTVQSNGKVLVVGYTGVDGSGGGDFVLVRYNTDGSLDTTFDGDGMVTTDLGDMAYANSVLVQSDGKIVVIGDMVTDESGGSDIVMVRYDTDGSLDMSFGIGGKVVTDIGYGDFARSAVMQDDGRIVVTGRQYSSGGESGSEDVMVLRYNTDGDLDTTFSLDGISIADFGEAEHPRSVTLQTDGKIIVTGYSAPPGSSGDSDVMVVRYNTDGDLDTTFSDDGVVKTKVWDESSGNDVVVQSDGMILVAGSTENSGDDEAHDFLLIRYNADGTFNDTLNGTDGNDLLNGFDGNDLLLGFEGNDTLIGGAGNDTLDGGSGADSMDGGIGDDIYVVNSSGDVVTENADEGIDLVQSSVSWTLGANVENLELTGMANTRGTGNDHDNRITGNSGKNTLSGGVGNDTLDGGSGADSMAGSIGNDTYVVNYSLDVVTENAGEGTDLVQSSTGWTLGANLENLELTGTANTRGTGNDLDNRITGNSGKNTLVGGAGNDTLDGGSGADNMAGGIGDDTYVVNYSLDVVTENAGEGTDLVQSSTGWTLGANVEQLELTGMANARGTGNELDNRITGNIGSNMLAGDAGKDTLLGGAGNDTLDGGTGADSMAGGIGDDIYVVNYSLDVVTENADEGIDLVQSSTGWTLGANLENLELTGTANTRGTGNDHDNRITGNSGKNTLTGGAGNDTLDGGTGADSMAGGIGNDTYVVNYSLDVVTENADEGVDLVQSSVSWTLGANIENLELISTGNTRGTGNDLNNRITGNIGKNTLVGGAGNDTLDGGSGADSMDGGIGDDIYVVNSSGDVVTENADEGIDLVQSSISWTLSPNVENLELTGTANARGTGNDLDNRITGNSGKNTLVGGAGNDTLDGGSGADSMAGGIGDDAYVVNYSLDVVTEHADEGIDLVQSSTGWTLGANVEHLELTGTANTRGSGNDLDNRITGNSGQNILTGGAGNDSLDGGDGDDIAVFSGNHEDYTITYDEASFSYTVVDNIADRDGTDVVSFVETFQFADGTILAEDAITVNSDPVISLPVELSFASRLDYTTGRGPWSVTSADVNGDGYADLITANSLEHSVSVLINNKDGTFVNKVDYTVGPLPHSVISADVNGDGNPDLVTANAYGNSVSVLIGNSDGSFADLVFYTTGSMPVSVISADVNGDGYADLIVTNDSEDGSISVLTNNGDGSFATKVDYATGKYPWSAASADFDNDGHTDLVVGNNGSNTVSVLRNNGDGSFAAKVDYATGNIPDSVTTVDVNGDGNADLVVAVTGSNYVSVMINNGDGFFASEVNYTTCSGPWYVTSTDLNGDGMADLVVGSGYEKGVSVLINNGDGTFAEKIDYAMGFSAVSIATADVNGDGKADLIVAKYYYDSVFVMTNTSQPAVTSFTEQTPVIVSSGIIVYDPEGDGEWDGGSLQVQITANPEVADSLSLQTVNPGGNGIWLDTTANMLMAGGTEIGTANAPAVNNGNVWSFTFNANATNALVQEVARAITFNNSSDIPGTADRSISFTAIDKSGASTSIEQTVTITPVNDVPVLSVYSGTVVTASEDTEAVITLDDLKAQGDESDVDGSVDAFVIKSVTSGSLRIGTDVGSALAFDAATNNTIDETHQAYWTPEPNANGPLDAFVTVAKDNEGAESTIAVPVTIDVTPVNDAPVAGEDYYSVEEDGVLTVAGPGLLANDYDPDGDEFIMHYYSWNKHPDHGTVTEINGDGSFTYEPEADYNGTDTFEYIIYDYDASGIYLLHDYGTVTIDVTPVNDAPVAGEDYYSVEEDGVLTVAGPGLLANDYDPDGDEFIMHYYSWNKHPDHGTVTEINGDGSFTYEPEADYNGTDTFEYIIYDYDASGIYLLHDYGTVTIDVTPVNDAPVAGEDYYSVEEDGVLTVAGPGLLANDYDPDGDEFIMHYYSWNKHPDHGTVTEINGDGSFTYEPEADYNGTDTFEYIIYDYDASGIYLLHDYGTVTIDVTPVNDAPTFSIPAVGIVVTDFDYGDYAWGLSIQSDGKILVSGSTANDFAVVRYNADGSLDTTFSLDGIVTTDFGNLKVDKGYSMAVQSDGKILVVGDSYSGSSTTDFAIARYTVDGILDTTFSGDGLVTTDFVNTDEIGYGVTLQNDGKILVAGDLMLSRDFFATVRYNTDGSLDTTFSDDGLVITDFGSSYDYAQSVTMQSDGKILVAGCSNDKFALIRYNPDGSLDSSFSDDGKVTTDFSGGDDGRSVIVQSDGKILVAGSSNGDFAIVRYNADGSLDADFGSGGKLTTDFSGGYDDGRSVTLQSDGKILLAGSVEISSQYDFGIARYNSDGTLDTTFSDDGKVNTDINGGTYDVATNVKVQSDGKIIVSGVSCKEGGSGTDFALVRYNADGTLDASFGSANMRNTLNGWTEFTEYGIPVVLDSNVQIYDAELAVADNYNGATLILMRNGGANDEDQFSALSGGTLNALTESGDLVIESTTIGTVTRNSGGFLELNFNSNATQSLVNSALQQIAYSNGSQYPPVYVEVEWVFYDGNTDNQGAGGALGVTGSTTVHIIDIPELPPDPLLNNNRLHGTGGNGDDLLVFTWDAVIDGGDGVDTLIFNSGDNLDLSVYGSGSGSLMNIEILDLGVNGDHGISNITVDEVSSMTSGNDLYILGESGDSVMFADGWSKGESSDINGINYNRYSSSSDGSIHVYVQSSVTDNTPPSGLT</sequence>
<feature type="domain" description="RapA2 cadherin-like" evidence="3">
    <location>
        <begin position="1878"/>
        <end position="1951"/>
    </location>
</feature>
<dbReference type="InterPro" id="IPR040853">
    <property type="entry name" value="RapA2_cadherin-like"/>
</dbReference>